<proteinExistence type="predicted"/>
<feature type="region of interest" description="Disordered" evidence="3">
    <location>
        <begin position="2221"/>
        <end position="2262"/>
    </location>
</feature>
<feature type="compositionally biased region" description="Polar residues" evidence="3">
    <location>
        <begin position="96"/>
        <end position="105"/>
    </location>
</feature>
<feature type="compositionally biased region" description="Basic and acidic residues" evidence="3">
    <location>
        <begin position="1375"/>
        <end position="1393"/>
    </location>
</feature>
<sequence>MEQDSASSTESPVRMTGLFAGLTVAVEEETPRLSNNSRRAMQSPPSDTINLQAPSLLRPTEDDLVEQLPVPQIEDESSGALEETIPALPHAEEEQQNGVETQEATSAEDIPPTVENKEEGAEEPQADPSLSDAPVDEEPADSTAESPLDDVSPDSQPNMNTADALVSSYSSYFSGWFGSAAPASAAEPTEDVTEGAAAEPDVSGVDEVQVSNDEEAVQESPADDGVQQLKKDEAELSVDEATVTDAKSPCDRPAIIQVPSAEQLPGPEQSPESQDNGLQQSVAAQGPADTVTNSGGLVETSDAPSQGKEMNEEDKHHLEDAFDHSEPNEMPSSAPLPIHERRTSSGPGQIKDETPIPDPDGTLRLLRKFAHKTRQNVISTYGGKKGRPIMSYIFRAKEDPVFVPYRELMDILFEEGEEEEIPDESDRVVNAVMGEAGDTADRARRALTAFVNLFSMWGHASSRNFEKKDRKGQLEFSLLLLGVFDAASELVAHGCLDGVSVALGRVGEQENKVVIDMLTQSVFNADLSLDRNELAAMKFLLVSGCRTVDNGEALLHGGYLLQSIRTLYHVYLTTESMSNRTTARAALQQLTTSVFNRVVLTDTDKMEPTKDHFPSENHRDVFLVLRSLCKLSMRSLPDVDSAGSFVGLQASGSADTWDERQDATQGSRSTLTNGGGEAGHEHAHLLFTSAIHPALESKLLALELILYVLQHMNVTKEFIEKSGPQFHTAIKNYLCVSLLKNCTSDNTDVVNLSLRIFVPLVRNFRSILKNEIEAFVTNVFFVILDSKNSPAEHKSLVVKTFEEICSDPKTLAEIFLNYDCDLSAVDLFHRIVNTLSTVSRSGLQEQSRGSTLFMGSQGVARIAKQRSENRVLRLTAMKALRQVLASLHACIIEPLAANVKQKDENILSQKGGSILDQEALDGDEKRNLVEIYGSKVKRRKEETEIILRFNQKPSAGIAYAVKCGHLDGEDPKEVAKYLLQLKDAFDKTQIGEYLGREVEYQNGFSIKVLHEYVRLLNFEGLPFDDAIRYFLSSFRLPGEAQKIDRIMEKFAERFTEQNAGVFPSADAAFILSFSIIMLNTDLHNPAIKEERRMTKEGFIRNNRGICDGKDLPEDLLSSIFDRIKRNPISLKEDDEARERAAVVSLPNTVSFFAAQEDSDRAKESNFQKERDHILRTTESLLKRRRPSDVSHKNIKSKTDKPSRHHTQRFVMAEDSGLRDEYVSPMFDVAWGPALAAFSTAMESANGTGSLINIASDDELEIAAENAAETIEVCLTGFRFAITTSGLCGNSTARDAYMGALAGFTQLGSGRLLEPRHLRCMQTMLSLAKESGELLGRSWEHVFKALSEINRFHQLFHLMARNDRVASAAAERRRAKLEAKSAKRKEQERRRAAAEDGESLNGPDTDASYSTDEDSLAESTFFDDDDFQLEEEMDSKAIDEANARAVYDAVSETIIEAIYERSSSLSPGAVKEFVLHLCRVSKSEISVGALAGVALGTKTDLTAVAYRDHHVLLANSQKGSGKDPFHHSQPNIYNLQKLVEVTHYNMDSRPRLLFAELWSIVAEHLTETALHPNPALAMYAVDSFRQMSIQYLQREELEVFEFQKRFLKPLETVMGRSKQMSTKELLLNCVARIIHVFGEDLNESSAHRGGLRSGWVPLLSILGLGGQDVDKSIAEMSSEILNQAIEPCLSRTSEHAGVLDDHFVECATAYLRFVDGPNHDLSSMAVDKLLILAEFLASKSDIPRGRRRPSEIPLETDISTKELELWWPILLGLSKAVGDERLTIRTKSIEALEHIINRYFFPGDKSCICKGKSPDDSMQTLQLIFRGILTPVLEFAETGIDSEESQRPTLPEDIDLFLVPKVTKNRVDEAVEEVPFSGTDWLDTTFDVVLNLCISICLRSIIVFDDTSLVDEVLAILNNCLISDNGPVAVRGLYRLEEFLVKDLDKSLRSEDVWATACHMLRRCLTARGFPEKPTVATNNTQETQADDESSMAKVTEMAEREYLSSVEEFVAEEKLLTSRRYIGSNAVYIVGRLLTNNSLSISMKWILFLIAGLGAGIQDWEKAALLLTQGTKKKEEPLPRAPDHIETAVYARKWLNRFILQIAARSEGFDAHTSDDGKPIRTTTGQKLVMEETRKLIAKYLEVERLASEYGHTHADEVIYAKFTDLLKELLNGFSSFDAFHLHSMQWITPVLLGGIGCKKEEILSLTQMLVTRVSSTPDIALKENASTDNENDGLYSESQPTEKLENEPADSSGIEEGNGGDAVRNLELSKIVQNGEELPSNGEMDDVPEPSETLVDNTIMRAEESLTLEPPNYAVDPLADRGEIYEASGLHNSSRTDSMGSLMKEAEV</sequence>
<keyword evidence="2" id="KW-0963">Cytoplasm</keyword>
<evidence type="ECO:0000313" key="5">
    <source>
        <dbReference type="EMBL" id="GAX26090.1"/>
    </source>
</evidence>
<dbReference type="InterPro" id="IPR023394">
    <property type="entry name" value="Sec7_C_sf"/>
</dbReference>
<evidence type="ECO:0000313" key="6">
    <source>
        <dbReference type="Proteomes" id="UP000198406"/>
    </source>
</evidence>
<feature type="compositionally biased region" description="Polar residues" evidence="3">
    <location>
        <begin position="32"/>
        <end position="53"/>
    </location>
</feature>
<reference evidence="5 6" key="1">
    <citation type="journal article" date="2015" name="Plant Cell">
        <title>Oil accumulation by the oleaginous diatom Fistulifera solaris as revealed by the genome and transcriptome.</title>
        <authorList>
            <person name="Tanaka T."/>
            <person name="Maeda Y."/>
            <person name="Veluchamy A."/>
            <person name="Tanaka M."/>
            <person name="Abida H."/>
            <person name="Marechal E."/>
            <person name="Bowler C."/>
            <person name="Muto M."/>
            <person name="Sunaga Y."/>
            <person name="Tanaka M."/>
            <person name="Yoshino T."/>
            <person name="Taniguchi T."/>
            <person name="Fukuda Y."/>
            <person name="Nemoto M."/>
            <person name="Matsumoto M."/>
            <person name="Wong P.S."/>
            <person name="Aburatani S."/>
            <person name="Fujibuchi W."/>
        </authorList>
    </citation>
    <scope>NUCLEOTIDE SEQUENCE [LARGE SCALE GENOMIC DNA]</scope>
    <source>
        <strain evidence="5 6">JPCC DA0580</strain>
    </source>
</reference>
<feature type="compositionally biased region" description="Polar residues" evidence="3">
    <location>
        <begin position="2331"/>
        <end position="2340"/>
    </location>
</feature>
<dbReference type="InterPro" id="IPR016024">
    <property type="entry name" value="ARM-type_fold"/>
</dbReference>
<dbReference type="PANTHER" id="PTHR10663">
    <property type="entry name" value="GUANYL-NUCLEOTIDE EXCHANGE FACTOR"/>
    <property type="match status" value="1"/>
</dbReference>
<dbReference type="SUPFAM" id="SSF48371">
    <property type="entry name" value="ARM repeat"/>
    <property type="match status" value="2"/>
</dbReference>
<dbReference type="PANTHER" id="PTHR10663:SF375">
    <property type="entry name" value="LD29171P"/>
    <property type="match status" value="1"/>
</dbReference>
<dbReference type="Proteomes" id="UP000198406">
    <property type="component" value="Unassembled WGS sequence"/>
</dbReference>
<keyword evidence="6" id="KW-1185">Reference proteome</keyword>
<organism evidence="5 6">
    <name type="scientific">Fistulifera solaris</name>
    <name type="common">Oleaginous diatom</name>
    <dbReference type="NCBI Taxonomy" id="1519565"/>
    <lineage>
        <taxon>Eukaryota</taxon>
        <taxon>Sar</taxon>
        <taxon>Stramenopiles</taxon>
        <taxon>Ochrophyta</taxon>
        <taxon>Bacillariophyta</taxon>
        <taxon>Bacillariophyceae</taxon>
        <taxon>Bacillariophycidae</taxon>
        <taxon>Naviculales</taxon>
        <taxon>Naviculaceae</taxon>
        <taxon>Fistulifera</taxon>
    </lineage>
</organism>
<feature type="region of interest" description="Disordered" evidence="3">
    <location>
        <begin position="656"/>
        <end position="677"/>
    </location>
</feature>
<feature type="domain" description="SEC7" evidence="4">
    <location>
        <begin position="930"/>
        <end position="1126"/>
    </location>
</feature>
<dbReference type="InterPro" id="IPR032691">
    <property type="entry name" value="Mon2/Sec7/BIG1-like_HUS"/>
</dbReference>
<feature type="compositionally biased region" description="Basic and acidic residues" evidence="3">
    <location>
        <begin position="1186"/>
        <end position="1201"/>
    </location>
</feature>
<dbReference type="PROSITE" id="PS50190">
    <property type="entry name" value="SEC7"/>
    <property type="match status" value="1"/>
</dbReference>
<dbReference type="Gene3D" id="1.10.220.20">
    <property type="match status" value="1"/>
</dbReference>
<comment type="subcellular location">
    <subcellularLocation>
        <location evidence="1">Cytoplasm</location>
    </subcellularLocation>
</comment>
<feature type="compositionally biased region" description="Polar residues" evidence="3">
    <location>
        <begin position="270"/>
        <end position="283"/>
    </location>
</feature>
<dbReference type="Pfam" id="PF01369">
    <property type="entry name" value="Sec7"/>
    <property type="match status" value="1"/>
</dbReference>
<dbReference type="GO" id="GO:0032012">
    <property type="term" value="P:regulation of ARF protein signal transduction"/>
    <property type="evidence" value="ECO:0007669"/>
    <property type="project" value="InterPro"/>
</dbReference>
<feature type="compositionally biased region" description="Basic and acidic residues" evidence="3">
    <location>
        <begin position="309"/>
        <end position="327"/>
    </location>
</feature>
<feature type="region of interest" description="Disordered" evidence="3">
    <location>
        <begin position="1375"/>
        <end position="1414"/>
    </location>
</feature>
<gene>
    <name evidence="5" type="ORF">FisN_42Lh007</name>
</gene>
<feature type="region of interest" description="Disordered" evidence="3">
    <location>
        <begin position="26"/>
        <end position="162"/>
    </location>
</feature>
<name>A0A1Z5KIF1_FISSO</name>
<accession>A0A1Z5KIF1</accession>
<evidence type="ECO:0000256" key="1">
    <source>
        <dbReference type="ARBA" id="ARBA00004496"/>
    </source>
</evidence>
<evidence type="ECO:0000256" key="2">
    <source>
        <dbReference type="ARBA" id="ARBA00022490"/>
    </source>
</evidence>
<evidence type="ECO:0000259" key="4">
    <source>
        <dbReference type="PROSITE" id="PS50190"/>
    </source>
</evidence>
<dbReference type="InterPro" id="IPR015403">
    <property type="entry name" value="Mon2/Sec7/BIG1-like_HDS"/>
</dbReference>
<dbReference type="SMART" id="SM00222">
    <property type="entry name" value="Sec7"/>
    <property type="match status" value="1"/>
</dbReference>
<dbReference type="Gene3D" id="1.10.1000.11">
    <property type="entry name" value="Arf Nucleotide-binding Site Opener,domain 2"/>
    <property type="match status" value="1"/>
</dbReference>
<dbReference type="EMBL" id="BDSP01000236">
    <property type="protein sequence ID" value="GAX26090.1"/>
    <property type="molecule type" value="Genomic_DNA"/>
</dbReference>
<dbReference type="CDD" id="cd00171">
    <property type="entry name" value="Sec7"/>
    <property type="match status" value="1"/>
</dbReference>
<feature type="region of interest" description="Disordered" evidence="3">
    <location>
        <begin position="1184"/>
        <end position="1206"/>
    </location>
</feature>
<dbReference type="GO" id="GO:0005737">
    <property type="term" value="C:cytoplasm"/>
    <property type="evidence" value="ECO:0007669"/>
    <property type="project" value="UniProtKB-SubCell"/>
</dbReference>
<dbReference type="SUPFAM" id="SSF48425">
    <property type="entry name" value="Sec7 domain"/>
    <property type="match status" value="1"/>
</dbReference>
<dbReference type="FunFam" id="1.10.1000.11:FF:000003">
    <property type="entry name" value="Brefeldin A-inhibited guanine nucleotide-exchange protein 1"/>
    <property type="match status" value="1"/>
</dbReference>
<feature type="region of interest" description="Disordered" evidence="3">
    <location>
        <begin position="176"/>
        <end position="362"/>
    </location>
</feature>
<feature type="compositionally biased region" description="Polar residues" evidence="3">
    <location>
        <begin position="663"/>
        <end position="672"/>
    </location>
</feature>
<dbReference type="Pfam" id="PF09324">
    <property type="entry name" value="Sec7-like_HDS"/>
    <property type="match status" value="1"/>
</dbReference>
<dbReference type="InterPro" id="IPR000904">
    <property type="entry name" value="Sec7_dom"/>
</dbReference>
<dbReference type="GO" id="GO:0005085">
    <property type="term" value="F:guanyl-nucleotide exchange factor activity"/>
    <property type="evidence" value="ECO:0007669"/>
    <property type="project" value="InterPro"/>
</dbReference>
<evidence type="ECO:0000256" key="3">
    <source>
        <dbReference type="SAM" id="MobiDB-lite"/>
    </source>
</evidence>
<dbReference type="InterPro" id="IPR035999">
    <property type="entry name" value="Sec7_dom_sf"/>
</dbReference>
<dbReference type="InParanoid" id="A0A1Z5KIF1"/>
<feature type="compositionally biased region" description="Low complexity" evidence="3">
    <location>
        <begin position="176"/>
        <end position="187"/>
    </location>
</feature>
<dbReference type="Pfam" id="PF12783">
    <property type="entry name" value="Sec7-like_HUS"/>
    <property type="match status" value="1"/>
</dbReference>
<comment type="caution">
    <text evidence="5">The sequence shown here is derived from an EMBL/GenBank/DDBJ whole genome shotgun (WGS) entry which is preliminary data.</text>
</comment>
<feature type="region of interest" description="Disordered" evidence="3">
    <location>
        <begin position="2328"/>
        <end position="2349"/>
    </location>
</feature>
<protein>
    <recommendedName>
        <fullName evidence="4">SEC7 domain-containing protein</fullName>
    </recommendedName>
</protein>
<dbReference type="OrthoDB" id="430364at2759"/>